<keyword evidence="6" id="KW-1185">Reference proteome</keyword>
<evidence type="ECO:0000313" key="6">
    <source>
        <dbReference type="Proteomes" id="UP001219956"/>
    </source>
</evidence>
<dbReference type="Pfam" id="PF12833">
    <property type="entry name" value="HTH_18"/>
    <property type="match status" value="1"/>
</dbReference>
<evidence type="ECO:0000313" key="5">
    <source>
        <dbReference type="EMBL" id="MDC7717480.1"/>
    </source>
</evidence>
<dbReference type="InterPro" id="IPR018062">
    <property type="entry name" value="HTH_AraC-typ_CS"/>
</dbReference>
<keyword evidence="1" id="KW-0805">Transcription regulation</keyword>
<sequence>MQTLTGMASMQLTTRMAEDAADHAAFITGWQQDYAQLSCGRYQGRLDELCLPRLQLFREFSSCETWQHCQAWPGAVWFGIARPGSGGQLRYCGRSVPEYTVLLSPGGSDFTLRTPPAFLIYGIVLPLALLELHAQLLTGHDVPASWHQRGMLTLPAAAYTQLCHTLDSMLDTPADSVAPSRLAQASITALVQALLQGQGGGHVGRSTIQQRHLDWVSAASALAASPADALPTVDELCARLHVTRRTLQNGFQEVVATSPLQWLRALRLHHVRQALRSAPDDNTPINDLAAAWGFASPSHFSYDYRRQFAETPSQTRLLAWQGRGS</sequence>
<dbReference type="InterPro" id="IPR018060">
    <property type="entry name" value="HTH_AraC"/>
</dbReference>
<dbReference type="EMBL" id="JAQQLF010000010">
    <property type="protein sequence ID" value="MDC7717480.1"/>
    <property type="molecule type" value="Genomic_DNA"/>
</dbReference>
<dbReference type="Proteomes" id="UP001219956">
    <property type="component" value="Unassembled WGS sequence"/>
</dbReference>
<dbReference type="Gene3D" id="1.10.10.60">
    <property type="entry name" value="Homeodomain-like"/>
    <property type="match status" value="1"/>
</dbReference>
<organism evidence="5 6">
    <name type="scientific">Vogesella aquatica</name>
    <dbReference type="NCBI Taxonomy" id="2984206"/>
    <lineage>
        <taxon>Bacteria</taxon>
        <taxon>Pseudomonadati</taxon>
        <taxon>Pseudomonadota</taxon>
        <taxon>Betaproteobacteria</taxon>
        <taxon>Neisseriales</taxon>
        <taxon>Chromobacteriaceae</taxon>
        <taxon>Vogesella</taxon>
    </lineage>
</organism>
<dbReference type="PROSITE" id="PS01124">
    <property type="entry name" value="HTH_ARAC_FAMILY_2"/>
    <property type="match status" value="1"/>
</dbReference>
<keyword evidence="3" id="KW-0804">Transcription</keyword>
<dbReference type="SUPFAM" id="SSF46689">
    <property type="entry name" value="Homeodomain-like"/>
    <property type="match status" value="1"/>
</dbReference>
<comment type="caution">
    <text evidence="5">The sequence shown here is derived from an EMBL/GenBank/DDBJ whole genome shotgun (WGS) entry which is preliminary data.</text>
</comment>
<evidence type="ECO:0000256" key="3">
    <source>
        <dbReference type="ARBA" id="ARBA00023163"/>
    </source>
</evidence>
<dbReference type="SMART" id="SM00342">
    <property type="entry name" value="HTH_ARAC"/>
    <property type="match status" value="1"/>
</dbReference>
<evidence type="ECO:0000256" key="2">
    <source>
        <dbReference type="ARBA" id="ARBA00023125"/>
    </source>
</evidence>
<proteinExistence type="predicted"/>
<dbReference type="InterPro" id="IPR009057">
    <property type="entry name" value="Homeodomain-like_sf"/>
</dbReference>
<protein>
    <submittedName>
        <fullName evidence="5">Helix-turn-helix domain-containing protein</fullName>
    </submittedName>
</protein>
<keyword evidence="2" id="KW-0238">DNA-binding</keyword>
<accession>A0ABT5IY19</accession>
<evidence type="ECO:0000259" key="4">
    <source>
        <dbReference type="PROSITE" id="PS01124"/>
    </source>
</evidence>
<name>A0ABT5IY19_9NEIS</name>
<reference evidence="5 6" key="1">
    <citation type="submission" date="2023-01" db="EMBL/GenBank/DDBJ databases">
        <title>Novel species of the genus Vogesella isolated from rivers.</title>
        <authorList>
            <person name="Lu H."/>
        </authorList>
    </citation>
    <scope>NUCLEOTIDE SEQUENCE [LARGE SCALE GENOMIC DNA]</scope>
    <source>
        <strain evidence="5 6">DC21W</strain>
    </source>
</reference>
<dbReference type="RefSeq" id="WP_272751793.1">
    <property type="nucleotide sequence ID" value="NZ_JAQQLF010000010.1"/>
</dbReference>
<gene>
    <name evidence="5" type="ORF">PQU95_09675</name>
</gene>
<dbReference type="InterPro" id="IPR050204">
    <property type="entry name" value="AraC_XylS_family_regulators"/>
</dbReference>
<evidence type="ECO:0000256" key="1">
    <source>
        <dbReference type="ARBA" id="ARBA00023015"/>
    </source>
</evidence>
<dbReference type="PANTHER" id="PTHR46796">
    <property type="entry name" value="HTH-TYPE TRANSCRIPTIONAL ACTIVATOR RHAS-RELATED"/>
    <property type="match status" value="1"/>
</dbReference>
<dbReference type="PROSITE" id="PS00041">
    <property type="entry name" value="HTH_ARAC_FAMILY_1"/>
    <property type="match status" value="1"/>
</dbReference>
<dbReference type="PANTHER" id="PTHR46796:SF12">
    <property type="entry name" value="HTH-TYPE DNA-BINDING TRANSCRIPTIONAL ACTIVATOR EUTR"/>
    <property type="match status" value="1"/>
</dbReference>
<feature type="domain" description="HTH araC/xylS-type" evidence="4">
    <location>
        <begin position="216"/>
        <end position="318"/>
    </location>
</feature>